<evidence type="ECO:0000256" key="2">
    <source>
        <dbReference type="ARBA" id="ARBA00022603"/>
    </source>
</evidence>
<dbReference type="InterPro" id="IPR011639">
    <property type="entry name" value="MethylTrfase_TaqI-like_dom"/>
</dbReference>
<dbReference type="PROSITE" id="PS00092">
    <property type="entry name" value="N6_MTASE"/>
    <property type="match status" value="1"/>
</dbReference>
<sequence length="743" mass="85400">ADRLGIVYTPIEIVDFILHSVEAVLEDAFGQRLTDAHVHILDPFTGTGTFLVRLLQSGLIRPEDLVRKYRQELHANEIVLLAYYLAAINIEQTFHAMSGQDYEPFPGVLLTDTFQQWNVQADVEDRDMDLTPNILSENNQRRARQNRTKIRVIIGNPPYSGVQKSANDNNKNLEYPRLDEEIRALYAQASAKTNKNSLYDSYIRAFRWATNRIGNQGVIGFVTNAGWITGNAMDGFRAALTQEFSRIYVLNLRGDQLHTNGEASRKEGGKVFDSGSRQPIAVVLLIKEQNYIGCCSIHYYAVEDFLTREQKLAALQAWGDVRSVPWTRITPNAHHDWVAQRDDAFVDLIPLGDKKSPHPQQIFTTYSAGIKTNRDTWAYNFSLDSLSTTMQRMIAFYNQQIADYRQLGDAGIRYDNRHIKWDSTLMTDARKGKSASFRSESLVRSLYRPFCQEWLYFDRQFNSGVYRIPQLFPTPEHHNVVIAVSGVGASKAFSVMMTNRIPDVQLQSNGQVYPRYIYRSVMPKNDLFTAPDTVSPYWMRDDGVRPESVQQFQRHYADATITANDVFYYVYGILHASDYRERFATTLNKELPRIPFVDTQENFWAFSQAGRELAHWHVDYEAVDPWPVEEIIEDSPCETDPLYRVEKMRWGKNPDGSADKTTIVYNAFITLRGIPLEAYDYVVNGKSALEWIMERYQVKTDKDSGILNDPNTWSNDPRYIVDLVKRVVRVSLETLRIVKNLPS</sequence>
<evidence type="ECO:0000313" key="9">
    <source>
        <dbReference type="Proteomes" id="UP000242699"/>
    </source>
</evidence>
<dbReference type="PANTHER" id="PTHR33841:SF1">
    <property type="entry name" value="DNA METHYLTRANSFERASE A"/>
    <property type="match status" value="1"/>
</dbReference>
<evidence type="ECO:0000259" key="6">
    <source>
        <dbReference type="Pfam" id="PF07669"/>
    </source>
</evidence>
<dbReference type="PANTHER" id="PTHR33841">
    <property type="entry name" value="DNA METHYLTRANSFERASE YEEA-RELATED"/>
    <property type="match status" value="1"/>
</dbReference>
<keyword evidence="4" id="KW-0949">S-adenosyl-L-methionine</keyword>
<feature type="non-terminal residue" evidence="8">
    <location>
        <position position="1"/>
    </location>
</feature>
<dbReference type="InterPro" id="IPR050953">
    <property type="entry name" value="N4_N6_ade-DNA_methylase"/>
</dbReference>
<organism evidence="8 9">
    <name type="scientific">Sulfobacillus benefaciens</name>
    <dbReference type="NCBI Taxonomy" id="453960"/>
    <lineage>
        <taxon>Bacteria</taxon>
        <taxon>Bacillati</taxon>
        <taxon>Bacillota</taxon>
        <taxon>Clostridia</taxon>
        <taxon>Eubacteriales</taxon>
        <taxon>Clostridiales Family XVII. Incertae Sedis</taxon>
        <taxon>Sulfobacillus</taxon>
    </lineage>
</organism>
<dbReference type="GO" id="GO:0032259">
    <property type="term" value="P:methylation"/>
    <property type="evidence" value="ECO:0007669"/>
    <property type="project" value="UniProtKB-KW"/>
</dbReference>
<dbReference type="InterPro" id="IPR002052">
    <property type="entry name" value="DNA_methylase_N6_adenine_CS"/>
</dbReference>
<dbReference type="PRINTS" id="PR00507">
    <property type="entry name" value="N12N6MTFRASE"/>
</dbReference>
<evidence type="ECO:0000313" key="8">
    <source>
        <dbReference type="EMBL" id="PSR23445.1"/>
    </source>
</evidence>
<proteinExistence type="predicted"/>
<evidence type="ECO:0000256" key="1">
    <source>
        <dbReference type="ARBA" id="ARBA00011900"/>
    </source>
</evidence>
<keyword evidence="2" id="KW-0489">Methyltransferase</keyword>
<dbReference type="InterPro" id="IPR041635">
    <property type="entry name" value="Type_ISP_LLaBIII_C"/>
</dbReference>
<dbReference type="Pfam" id="PF07669">
    <property type="entry name" value="Eco57I"/>
    <property type="match status" value="1"/>
</dbReference>
<keyword evidence="3" id="KW-0808">Transferase</keyword>
<dbReference type="AlphaFoldDB" id="A0A2T2WMH5"/>
<comment type="caution">
    <text evidence="8">The sequence shown here is derived from an EMBL/GenBank/DDBJ whole genome shotgun (WGS) entry which is preliminary data.</text>
</comment>
<evidence type="ECO:0000259" key="7">
    <source>
        <dbReference type="Pfam" id="PF18135"/>
    </source>
</evidence>
<dbReference type="SUPFAM" id="SSF53335">
    <property type="entry name" value="S-adenosyl-L-methionine-dependent methyltransferases"/>
    <property type="match status" value="1"/>
</dbReference>
<dbReference type="Proteomes" id="UP000242699">
    <property type="component" value="Unassembled WGS sequence"/>
</dbReference>
<accession>A0A2T2WMH5</accession>
<evidence type="ECO:0000256" key="4">
    <source>
        <dbReference type="ARBA" id="ARBA00022691"/>
    </source>
</evidence>
<dbReference type="GO" id="GO:0006304">
    <property type="term" value="P:DNA modification"/>
    <property type="evidence" value="ECO:0007669"/>
    <property type="project" value="InterPro"/>
</dbReference>
<gene>
    <name evidence="8" type="ORF">C7B43_20000</name>
</gene>
<dbReference type="GO" id="GO:0003676">
    <property type="term" value="F:nucleic acid binding"/>
    <property type="evidence" value="ECO:0007669"/>
    <property type="project" value="InterPro"/>
</dbReference>
<dbReference type="Pfam" id="PF18135">
    <property type="entry name" value="Type_ISP_C"/>
    <property type="match status" value="1"/>
</dbReference>
<dbReference type="EC" id="2.1.1.72" evidence="1"/>
<dbReference type="InterPro" id="IPR029063">
    <property type="entry name" value="SAM-dependent_MTases_sf"/>
</dbReference>
<feature type="domain" description="Type ISP restriction-modification enzyme LLaBIII C-terminal specificity" evidence="7">
    <location>
        <begin position="362"/>
        <end position="723"/>
    </location>
</feature>
<protein>
    <recommendedName>
        <fullName evidence="1">site-specific DNA-methyltransferase (adenine-specific)</fullName>
        <ecNumber evidence="1">2.1.1.72</ecNumber>
    </recommendedName>
</protein>
<reference evidence="8 9" key="1">
    <citation type="journal article" date="2014" name="BMC Genomics">
        <title>Comparison of environmental and isolate Sulfobacillus genomes reveals diverse carbon, sulfur, nitrogen, and hydrogen metabolisms.</title>
        <authorList>
            <person name="Justice N.B."/>
            <person name="Norman A."/>
            <person name="Brown C.T."/>
            <person name="Singh A."/>
            <person name="Thomas B.C."/>
            <person name="Banfield J.F."/>
        </authorList>
    </citation>
    <scope>NUCLEOTIDE SEQUENCE [LARGE SCALE GENOMIC DNA]</scope>
    <source>
        <strain evidence="8">AMDSBA1</strain>
    </source>
</reference>
<comment type="catalytic activity">
    <reaction evidence="5">
        <text>a 2'-deoxyadenosine in DNA + S-adenosyl-L-methionine = an N(6)-methyl-2'-deoxyadenosine in DNA + S-adenosyl-L-homocysteine + H(+)</text>
        <dbReference type="Rhea" id="RHEA:15197"/>
        <dbReference type="Rhea" id="RHEA-COMP:12418"/>
        <dbReference type="Rhea" id="RHEA-COMP:12419"/>
        <dbReference type="ChEBI" id="CHEBI:15378"/>
        <dbReference type="ChEBI" id="CHEBI:57856"/>
        <dbReference type="ChEBI" id="CHEBI:59789"/>
        <dbReference type="ChEBI" id="CHEBI:90615"/>
        <dbReference type="ChEBI" id="CHEBI:90616"/>
        <dbReference type="EC" id="2.1.1.72"/>
    </reaction>
</comment>
<evidence type="ECO:0000256" key="3">
    <source>
        <dbReference type="ARBA" id="ARBA00022679"/>
    </source>
</evidence>
<feature type="domain" description="Type II methyltransferase M.TaqI-like" evidence="6">
    <location>
        <begin position="128"/>
        <end position="245"/>
    </location>
</feature>
<dbReference type="GO" id="GO:0009007">
    <property type="term" value="F:site-specific DNA-methyltransferase (adenine-specific) activity"/>
    <property type="evidence" value="ECO:0007669"/>
    <property type="project" value="UniProtKB-EC"/>
</dbReference>
<dbReference type="Gene3D" id="3.40.50.150">
    <property type="entry name" value="Vaccinia Virus protein VP39"/>
    <property type="match status" value="1"/>
</dbReference>
<name>A0A2T2WMH5_9FIRM</name>
<evidence type="ECO:0000256" key="5">
    <source>
        <dbReference type="ARBA" id="ARBA00047942"/>
    </source>
</evidence>
<dbReference type="EMBL" id="PXYT01000093">
    <property type="protein sequence ID" value="PSR23445.1"/>
    <property type="molecule type" value="Genomic_DNA"/>
</dbReference>